<sequence>MKWVTNEALQYVLQLRSDIKRKKRCRPGPKEREEQARKLQATLLAEQEAKLAEELAEQEARLAREHRHLALREPFPTESIKSWQKRMVTVKNDQDEDSYRFLMCGLPSQEKRRLEVAAHTYIRGGRGHATEDKSVVGYITTAFLEVPAFKNEFHSYKRSFVLTYGNQAEVAAICIVTKFADMSEGTFQKFNQVTTTLRFMEKVRAQVTTNGAMVSGRMYAHGFRRASTNTGFTAHAYANPDKSEVGEENEKEGIKRMIEVDRFLQTRAWSVAHGCIAANNKFAEDNSIPAYSWDHWKNPTEGNVETVLGSNLTWTREGFSNKSHLDSDSSPFAYVLSAPSYSADGSLARTKDYDVTGGEFLFASLKYLIDINSTEGIVEILWKANQIQHQTMASVEPSGIFTRSALSIQMNKTLATGCATNFTSAKK</sequence>
<reference evidence="2" key="2">
    <citation type="journal article" date="2018" name="Mol. Plant Microbe Interact.">
        <title>Genome sequence resources for the wheat stripe rust pathogen (Puccinia striiformis f. sp. tritici) and the barley stripe rust pathogen (Puccinia striiformis f. sp. hordei).</title>
        <authorList>
            <person name="Xia C."/>
            <person name="Wang M."/>
            <person name="Yin C."/>
            <person name="Cornejo O.E."/>
            <person name="Hulbert S.H."/>
            <person name="Chen X."/>
        </authorList>
    </citation>
    <scope>NUCLEOTIDE SEQUENCE [LARGE SCALE GENOMIC DNA]</scope>
    <source>
        <strain evidence="2">93-210</strain>
    </source>
</reference>
<protein>
    <submittedName>
        <fullName evidence="1">Uncharacterized protein</fullName>
    </submittedName>
</protein>
<proteinExistence type="predicted"/>
<dbReference type="Proteomes" id="UP001060170">
    <property type="component" value="Chromosome 2"/>
</dbReference>
<gene>
    <name evidence="1" type="ORF">MJO28_002034</name>
</gene>
<reference evidence="1 2" key="3">
    <citation type="journal article" date="2022" name="Microbiol. Spectr.">
        <title>Folding features and dynamics of 3D genome architecture in plant fungal pathogens.</title>
        <authorList>
            <person name="Xia C."/>
        </authorList>
    </citation>
    <scope>NUCLEOTIDE SEQUENCE [LARGE SCALE GENOMIC DNA]</scope>
    <source>
        <strain evidence="1 2">93-210</strain>
    </source>
</reference>
<comment type="caution">
    <text evidence="1">The sequence shown here is derived from an EMBL/GenBank/DDBJ whole genome shotgun (WGS) entry which is preliminary data.</text>
</comment>
<dbReference type="EMBL" id="CM045866">
    <property type="protein sequence ID" value="KAI7961545.1"/>
    <property type="molecule type" value="Genomic_DNA"/>
</dbReference>
<evidence type="ECO:0000313" key="2">
    <source>
        <dbReference type="Proteomes" id="UP001060170"/>
    </source>
</evidence>
<name>A0ACC0EV80_9BASI</name>
<evidence type="ECO:0000313" key="1">
    <source>
        <dbReference type="EMBL" id="KAI7961545.1"/>
    </source>
</evidence>
<accession>A0ACC0EV80</accession>
<reference evidence="2" key="1">
    <citation type="journal article" date="2018" name="BMC Genomics">
        <title>Genomic insights into host adaptation between the wheat stripe rust pathogen (Puccinia striiformis f. sp. tritici) and the barley stripe rust pathogen (Puccinia striiformis f. sp. hordei).</title>
        <authorList>
            <person name="Xia C."/>
            <person name="Wang M."/>
            <person name="Yin C."/>
            <person name="Cornejo O.E."/>
            <person name="Hulbert S.H."/>
            <person name="Chen X."/>
        </authorList>
    </citation>
    <scope>NUCLEOTIDE SEQUENCE [LARGE SCALE GENOMIC DNA]</scope>
    <source>
        <strain evidence="2">93-210</strain>
    </source>
</reference>
<organism evidence="1 2">
    <name type="scientific">Puccinia striiformis f. sp. tritici</name>
    <dbReference type="NCBI Taxonomy" id="168172"/>
    <lineage>
        <taxon>Eukaryota</taxon>
        <taxon>Fungi</taxon>
        <taxon>Dikarya</taxon>
        <taxon>Basidiomycota</taxon>
        <taxon>Pucciniomycotina</taxon>
        <taxon>Pucciniomycetes</taxon>
        <taxon>Pucciniales</taxon>
        <taxon>Pucciniaceae</taxon>
        <taxon>Puccinia</taxon>
    </lineage>
</organism>
<keyword evidence="2" id="KW-1185">Reference proteome</keyword>